<dbReference type="AlphaFoldDB" id="A0A3B1DLC5"/>
<organism evidence="4">
    <name type="scientific">hydrothermal vent metagenome</name>
    <dbReference type="NCBI Taxonomy" id="652676"/>
    <lineage>
        <taxon>unclassified sequences</taxon>
        <taxon>metagenomes</taxon>
        <taxon>ecological metagenomes</taxon>
    </lineage>
</organism>
<comment type="similarity">
    <text evidence="1">Belongs to the UDPGP type 1 family.</text>
</comment>
<dbReference type="Gene3D" id="3.90.550.10">
    <property type="entry name" value="Spore Coat Polysaccharide Biosynthesis Protein SpsA, Chain A"/>
    <property type="match status" value="1"/>
</dbReference>
<reference evidence="4" key="1">
    <citation type="submission" date="2018-06" db="EMBL/GenBank/DDBJ databases">
        <authorList>
            <person name="Zhirakovskaya E."/>
        </authorList>
    </citation>
    <scope>NUCLEOTIDE SEQUENCE</scope>
</reference>
<dbReference type="EC" id="2.7.7.23" evidence="4"/>
<keyword evidence="3 4" id="KW-0548">Nucleotidyltransferase</keyword>
<dbReference type="InterPro" id="IPR039741">
    <property type="entry name" value="UDP-sugar_pyrophosphorylase"/>
</dbReference>
<dbReference type="InterPro" id="IPR002618">
    <property type="entry name" value="UDPGP_fam"/>
</dbReference>
<dbReference type="EMBL" id="UOGK01000556">
    <property type="protein sequence ID" value="VAX41522.1"/>
    <property type="molecule type" value="Genomic_DNA"/>
</dbReference>
<dbReference type="SUPFAM" id="SSF53448">
    <property type="entry name" value="Nucleotide-diphospho-sugar transferases"/>
    <property type="match status" value="1"/>
</dbReference>
<name>A0A3B1DLC5_9ZZZZ</name>
<dbReference type="CDD" id="cd04193">
    <property type="entry name" value="UDPGlcNAc_PPase"/>
    <property type="match status" value="1"/>
</dbReference>
<evidence type="ECO:0000256" key="1">
    <source>
        <dbReference type="ARBA" id="ARBA00010401"/>
    </source>
</evidence>
<dbReference type="GO" id="GO:0003977">
    <property type="term" value="F:UDP-N-acetylglucosamine diphosphorylase activity"/>
    <property type="evidence" value="ECO:0007669"/>
    <property type="project" value="UniProtKB-EC"/>
</dbReference>
<sequence length="484" mass="52946">MPDLAQLRDTLAAIDQAHVLAFFDALGAEQQRSLLEQVGAIDLRALPGLVERYVTSAPHADLPADIQPAPYYPNDPASSFRPWDKDKYRAAGEALLREGKVACFTVAGGQGTRLGYDGPKGCYPAGAVTGRPLFQFFAEAIAKTGKKYGKTPPWYIMTSPLNHEATVAFFEHNDYFGLSRDGVSFFRQGVMPSFDRETGKMLLASRDQIATNPDGHGGSLKALKVSGALDDMKARGVEHISYFQVDNPIVRVADPVFLGLHAAAPDSSGEMSSKMLAKAYPEEKLGMFCVGDGKLQIIEYSDLPMEKQRERLEDGRLRFLAGSPAIHILSVEFVERLNSDPKYALPYHRAEKKVPCIDPATGEVIEPESPNGIKLERFVFDAILLAERPIVYEADRVEEFAPIKNAEGTDSPESSRAIQTLRAARWLEAVGVAIPWCKTTGTEGDGCRVPDCTIELSPLTAIEAEDLRGPCAGIEIERDSTRTI</sequence>
<proteinExistence type="inferred from homology"/>
<protein>
    <submittedName>
        <fullName evidence="4">N-acetylglucosamine-1-phosphate uridyltransferase eukaryotic</fullName>
        <ecNumber evidence="4">2.7.7.23</ecNumber>
    </submittedName>
</protein>
<dbReference type="PANTHER" id="PTHR11952:SF2">
    <property type="entry name" value="LD24639P"/>
    <property type="match status" value="1"/>
</dbReference>
<dbReference type="InterPro" id="IPR029044">
    <property type="entry name" value="Nucleotide-diphossugar_trans"/>
</dbReference>
<dbReference type="Pfam" id="PF01704">
    <property type="entry name" value="UDPGP"/>
    <property type="match status" value="1"/>
</dbReference>
<evidence type="ECO:0000256" key="2">
    <source>
        <dbReference type="ARBA" id="ARBA00022679"/>
    </source>
</evidence>
<gene>
    <name evidence="4" type="ORF">MNBD_PLANCTO03-2290</name>
</gene>
<dbReference type="PANTHER" id="PTHR11952">
    <property type="entry name" value="UDP- GLUCOSE PYROPHOSPHORYLASE"/>
    <property type="match status" value="1"/>
</dbReference>
<keyword evidence="2 4" id="KW-0808">Transferase</keyword>
<evidence type="ECO:0000313" key="4">
    <source>
        <dbReference type="EMBL" id="VAX41522.1"/>
    </source>
</evidence>
<evidence type="ECO:0000256" key="3">
    <source>
        <dbReference type="ARBA" id="ARBA00022695"/>
    </source>
</evidence>
<accession>A0A3B1DLC5</accession>